<sequence length="31" mass="3511">MTLAIWLTHSYFVKPVTSTSRVSPSFIHSCN</sequence>
<evidence type="ECO:0000313" key="1">
    <source>
        <dbReference type="EMBL" id="VDM61589.1"/>
    </source>
</evidence>
<protein>
    <submittedName>
        <fullName evidence="1 3">Uncharacterized protein</fullName>
    </submittedName>
</protein>
<name>A0A0R3PVF1_ANGCS</name>
<dbReference type="Proteomes" id="UP000267027">
    <property type="component" value="Unassembled WGS sequence"/>
</dbReference>
<evidence type="ECO:0000313" key="2">
    <source>
        <dbReference type="Proteomes" id="UP000267027"/>
    </source>
</evidence>
<reference evidence="1 2" key="2">
    <citation type="submission" date="2018-11" db="EMBL/GenBank/DDBJ databases">
        <authorList>
            <consortium name="Pathogen Informatics"/>
        </authorList>
    </citation>
    <scope>NUCLEOTIDE SEQUENCE [LARGE SCALE GENOMIC DNA]</scope>
    <source>
        <strain evidence="1 2">Costa Rica</strain>
    </source>
</reference>
<proteinExistence type="predicted"/>
<organism evidence="3">
    <name type="scientific">Angiostrongylus costaricensis</name>
    <name type="common">Nematode worm</name>
    <dbReference type="NCBI Taxonomy" id="334426"/>
    <lineage>
        <taxon>Eukaryota</taxon>
        <taxon>Metazoa</taxon>
        <taxon>Ecdysozoa</taxon>
        <taxon>Nematoda</taxon>
        <taxon>Chromadorea</taxon>
        <taxon>Rhabditida</taxon>
        <taxon>Rhabditina</taxon>
        <taxon>Rhabditomorpha</taxon>
        <taxon>Strongyloidea</taxon>
        <taxon>Metastrongylidae</taxon>
        <taxon>Angiostrongylus</taxon>
    </lineage>
</organism>
<reference evidence="3" key="1">
    <citation type="submission" date="2017-02" db="UniProtKB">
        <authorList>
            <consortium name="WormBaseParasite"/>
        </authorList>
    </citation>
    <scope>IDENTIFICATION</scope>
</reference>
<accession>A0A0R3PVF1</accession>
<keyword evidence="2" id="KW-1185">Reference proteome</keyword>
<evidence type="ECO:0000313" key="3">
    <source>
        <dbReference type="WBParaSite" id="ACOC_0001000301-mRNA-1"/>
    </source>
</evidence>
<dbReference type="AlphaFoldDB" id="A0A0R3PVF1"/>
<dbReference type="EMBL" id="UYYA01004391">
    <property type="protein sequence ID" value="VDM61589.1"/>
    <property type="molecule type" value="Genomic_DNA"/>
</dbReference>
<gene>
    <name evidence="1" type="ORF">ACOC_LOCUS10004</name>
</gene>
<dbReference type="WBParaSite" id="ACOC_0001000301-mRNA-1">
    <property type="protein sequence ID" value="ACOC_0001000301-mRNA-1"/>
    <property type="gene ID" value="ACOC_0001000301"/>
</dbReference>